<dbReference type="AlphaFoldDB" id="A0A6C0IPG4"/>
<evidence type="ECO:0000313" key="2">
    <source>
        <dbReference type="EMBL" id="QHT95088.1"/>
    </source>
</evidence>
<keyword evidence="1" id="KW-0175">Coiled coil</keyword>
<reference evidence="2" key="1">
    <citation type="journal article" date="2020" name="Nature">
        <title>Giant virus diversity and host interactions through global metagenomics.</title>
        <authorList>
            <person name="Schulz F."/>
            <person name="Roux S."/>
            <person name="Paez-Espino D."/>
            <person name="Jungbluth S."/>
            <person name="Walsh D.A."/>
            <person name="Denef V.J."/>
            <person name="McMahon K.D."/>
            <person name="Konstantinidis K.T."/>
            <person name="Eloe-Fadrosh E.A."/>
            <person name="Kyrpides N.C."/>
            <person name="Woyke T."/>
        </authorList>
    </citation>
    <scope>NUCLEOTIDE SEQUENCE</scope>
    <source>
        <strain evidence="2">GVMAG-M-3300024261-37</strain>
    </source>
</reference>
<sequence>MSTNKLDLLYFTNNQARKQIHSDEKQIEEKEINKSDIKFYRKRILQLTKDLLRGKKMSNIINGSFDAYIDTAIKSFKFEDEAELLQAEFKDLEEKKKKNKTSTEFKSSESDKFMMKDLKNKKNDNIKNFAIIKTKKKKEKLITPIQRKFDLKTDVLKNKGVKKKKSN</sequence>
<feature type="coiled-coil region" evidence="1">
    <location>
        <begin position="75"/>
        <end position="102"/>
    </location>
</feature>
<accession>A0A6C0IPG4</accession>
<organism evidence="2">
    <name type="scientific">viral metagenome</name>
    <dbReference type="NCBI Taxonomy" id="1070528"/>
    <lineage>
        <taxon>unclassified sequences</taxon>
        <taxon>metagenomes</taxon>
        <taxon>organismal metagenomes</taxon>
    </lineage>
</organism>
<evidence type="ECO:0000256" key="1">
    <source>
        <dbReference type="SAM" id="Coils"/>
    </source>
</evidence>
<proteinExistence type="predicted"/>
<name>A0A6C0IPG4_9ZZZZ</name>
<dbReference type="EMBL" id="MN740234">
    <property type="protein sequence ID" value="QHT95088.1"/>
    <property type="molecule type" value="Genomic_DNA"/>
</dbReference>
<protein>
    <submittedName>
        <fullName evidence="2">Uncharacterized protein</fullName>
    </submittedName>
</protein>